<dbReference type="AlphaFoldDB" id="A0A836FF31"/>
<sequence>RYMVANRELHVGEEIITEMPFVIGPKACTYPLCLSCFTPWPLEPDDKPLCSKCGWPVCGEECENAPQHKDYECQVFAQANEKFNVDAALDGNSENGVPQLECITPLRLLLESERNVERWNKEVKDMEAHNKTRCQKSQWKSDQINIVDYLRKRLKLDRFSEEYIQTICGILEINTFEVRTAKGFSARGLYPTVAMMNHSCVSNTSHSISPIDYRIRLRTTLKIPAGGELYASYTHSLLPTILRREHLLEGKHFACACPRCSDPTELGTHMSSLKCNKCDNGIVLPLDSLGMTLYELHAPLLFLAKGQWNAGVIDEAKLKSKMIEAANILKEAVMILSLESSETSEGQIGLVAKESIIQLEQSINDL</sequence>
<dbReference type="GO" id="GO:0008757">
    <property type="term" value="F:S-adenosylmethionine-dependent methyltransferase activity"/>
    <property type="evidence" value="ECO:0007669"/>
    <property type="project" value="UniProtKB-ARBA"/>
</dbReference>
<comment type="caution">
    <text evidence="2">The sequence shown here is derived from an EMBL/GenBank/DDBJ whole genome shotgun (WGS) entry which is preliminary data.</text>
</comment>
<keyword evidence="3" id="KW-1185">Reference proteome</keyword>
<dbReference type="Gene3D" id="6.10.140.2220">
    <property type="match status" value="1"/>
</dbReference>
<protein>
    <submittedName>
        <fullName evidence="2">MSTAA protein</fullName>
    </submittedName>
</protein>
<dbReference type="Proteomes" id="UP000670152">
    <property type="component" value="Unassembled WGS sequence"/>
</dbReference>
<dbReference type="GO" id="GO:0008170">
    <property type="term" value="F:N-methyltransferase activity"/>
    <property type="evidence" value="ECO:0007669"/>
    <property type="project" value="UniProtKB-ARBA"/>
</dbReference>
<dbReference type="GO" id="GO:0008276">
    <property type="term" value="F:protein methyltransferase activity"/>
    <property type="evidence" value="ECO:0007669"/>
    <property type="project" value="UniProtKB-ARBA"/>
</dbReference>
<evidence type="ECO:0000313" key="3">
    <source>
        <dbReference type="Proteomes" id="UP000670152"/>
    </source>
</evidence>
<evidence type="ECO:0000313" key="2">
    <source>
        <dbReference type="EMBL" id="KAG5323579.1"/>
    </source>
</evidence>
<evidence type="ECO:0000259" key="1">
    <source>
        <dbReference type="PROSITE" id="PS50280"/>
    </source>
</evidence>
<feature type="non-terminal residue" evidence="2">
    <location>
        <position position="366"/>
    </location>
</feature>
<dbReference type="OrthoDB" id="265717at2759"/>
<organism evidence="2 3">
    <name type="scientific">Acromyrmex heyeri</name>
    <dbReference type="NCBI Taxonomy" id="230685"/>
    <lineage>
        <taxon>Eukaryota</taxon>
        <taxon>Metazoa</taxon>
        <taxon>Ecdysozoa</taxon>
        <taxon>Arthropoda</taxon>
        <taxon>Hexapoda</taxon>
        <taxon>Insecta</taxon>
        <taxon>Pterygota</taxon>
        <taxon>Neoptera</taxon>
        <taxon>Endopterygota</taxon>
        <taxon>Hymenoptera</taxon>
        <taxon>Apocrita</taxon>
        <taxon>Aculeata</taxon>
        <taxon>Formicoidea</taxon>
        <taxon>Formicidae</taxon>
        <taxon>Myrmicinae</taxon>
        <taxon>Acromyrmex</taxon>
    </lineage>
</organism>
<dbReference type="InterPro" id="IPR053010">
    <property type="entry name" value="SET_SmydA-8"/>
</dbReference>
<feature type="non-terminal residue" evidence="2">
    <location>
        <position position="1"/>
    </location>
</feature>
<dbReference type="Gene3D" id="1.10.220.160">
    <property type="match status" value="1"/>
</dbReference>
<dbReference type="PANTHER" id="PTHR46455:SF7">
    <property type="entry name" value="RE12806P"/>
    <property type="match status" value="1"/>
</dbReference>
<dbReference type="CDD" id="cd20071">
    <property type="entry name" value="SET_SMYD"/>
    <property type="match status" value="1"/>
</dbReference>
<proteinExistence type="predicted"/>
<dbReference type="Pfam" id="PF00856">
    <property type="entry name" value="SET"/>
    <property type="match status" value="1"/>
</dbReference>
<dbReference type="PANTHER" id="PTHR46455">
    <property type="entry name" value="SET AND MYND DOMAIN CONTAINING, ARTHROPOD-SPECIFIC, MEMBER 4, ISOFORM A"/>
    <property type="match status" value="1"/>
</dbReference>
<dbReference type="InterPro" id="IPR046341">
    <property type="entry name" value="SET_dom_sf"/>
</dbReference>
<reference evidence="2 3" key="1">
    <citation type="submission" date="2020-02" db="EMBL/GenBank/DDBJ databases">
        <title>Relaxed selection underlies rapid genomic changes in the transitions from sociality to social parasitism in ants.</title>
        <authorList>
            <person name="Bi X."/>
        </authorList>
    </citation>
    <scope>NUCLEOTIDE SEQUENCE [LARGE SCALE GENOMIC DNA]</scope>
    <source>
        <strain evidence="2">BGI-DK2014b</strain>
        <tissue evidence="2">Whole body</tissue>
    </source>
</reference>
<dbReference type="EMBL" id="JAANIB010008478">
    <property type="protein sequence ID" value="KAG5323579.1"/>
    <property type="molecule type" value="Genomic_DNA"/>
</dbReference>
<accession>A0A836FF31</accession>
<name>A0A836FF31_9HYME</name>
<feature type="domain" description="SET" evidence="1">
    <location>
        <begin position="1"/>
        <end position="234"/>
    </location>
</feature>
<gene>
    <name evidence="2" type="primary">Smyda8_2</name>
    <name evidence="2" type="ORF">G6Z77_0005263</name>
</gene>
<dbReference type="Gene3D" id="2.170.270.10">
    <property type="entry name" value="SET domain"/>
    <property type="match status" value="1"/>
</dbReference>
<dbReference type="SUPFAM" id="SSF82199">
    <property type="entry name" value="SET domain"/>
    <property type="match status" value="1"/>
</dbReference>
<dbReference type="InterPro" id="IPR001214">
    <property type="entry name" value="SET_dom"/>
</dbReference>
<dbReference type="PROSITE" id="PS50280">
    <property type="entry name" value="SET"/>
    <property type="match status" value="1"/>
</dbReference>